<keyword evidence="5" id="KW-1185">Reference proteome</keyword>
<dbReference type="Gene3D" id="4.10.400.10">
    <property type="entry name" value="Low-density Lipoprotein Receptor"/>
    <property type="match status" value="1"/>
</dbReference>
<feature type="domain" description="Integrase catalytic" evidence="3">
    <location>
        <begin position="1"/>
        <end position="106"/>
    </location>
</feature>
<comment type="caution">
    <text evidence="2">Lacks conserved residue(s) required for the propagation of feature annotation.</text>
</comment>
<dbReference type="AlphaFoldDB" id="A0A6J8AL38"/>
<dbReference type="InterPro" id="IPR012337">
    <property type="entry name" value="RNaseH-like_sf"/>
</dbReference>
<keyword evidence="1" id="KW-1015">Disulfide bond</keyword>
<organism evidence="4 5">
    <name type="scientific">Mytilus coruscus</name>
    <name type="common">Sea mussel</name>
    <dbReference type="NCBI Taxonomy" id="42192"/>
    <lineage>
        <taxon>Eukaryota</taxon>
        <taxon>Metazoa</taxon>
        <taxon>Spiralia</taxon>
        <taxon>Lophotrochozoa</taxon>
        <taxon>Mollusca</taxon>
        <taxon>Bivalvia</taxon>
        <taxon>Autobranchia</taxon>
        <taxon>Pteriomorphia</taxon>
        <taxon>Mytilida</taxon>
        <taxon>Mytiloidea</taxon>
        <taxon>Mytilidae</taxon>
        <taxon>Mytilinae</taxon>
        <taxon>Mytilus</taxon>
    </lineage>
</organism>
<dbReference type="InterPro" id="IPR001584">
    <property type="entry name" value="Integrase_cat-core"/>
</dbReference>
<dbReference type="EMBL" id="CACVKT020001643">
    <property type="protein sequence ID" value="CAC5370008.1"/>
    <property type="molecule type" value="Genomic_DNA"/>
</dbReference>
<dbReference type="InterPro" id="IPR036055">
    <property type="entry name" value="LDL_receptor-like_sf"/>
</dbReference>
<dbReference type="PANTHER" id="PTHR37984">
    <property type="entry name" value="PROTEIN CBG26694"/>
    <property type="match status" value="1"/>
</dbReference>
<dbReference type="SUPFAM" id="SSF53098">
    <property type="entry name" value="Ribonuclease H-like"/>
    <property type="match status" value="1"/>
</dbReference>
<gene>
    <name evidence="4" type="ORF">MCOR_8998</name>
</gene>
<dbReference type="InterPro" id="IPR050951">
    <property type="entry name" value="Retrovirus_Pol_polyprotein"/>
</dbReference>
<dbReference type="InterPro" id="IPR036397">
    <property type="entry name" value="RNaseH_sf"/>
</dbReference>
<dbReference type="InterPro" id="IPR002172">
    <property type="entry name" value="LDrepeatLR_classA_rpt"/>
</dbReference>
<evidence type="ECO:0000256" key="1">
    <source>
        <dbReference type="ARBA" id="ARBA00023157"/>
    </source>
</evidence>
<evidence type="ECO:0000313" key="5">
    <source>
        <dbReference type="Proteomes" id="UP000507470"/>
    </source>
</evidence>
<evidence type="ECO:0000259" key="3">
    <source>
        <dbReference type="PROSITE" id="PS50994"/>
    </source>
</evidence>
<protein>
    <recommendedName>
        <fullName evidence="3">Integrase catalytic domain-containing protein</fullName>
    </recommendedName>
</protein>
<dbReference type="Proteomes" id="UP000507470">
    <property type="component" value="Unassembled WGS sequence"/>
</dbReference>
<accession>A0A6J8AL38</accession>
<name>A0A6J8AL38_MYTCO</name>
<dbReference type="CDD" id="cd00112">
    <property type="entry name" value="LDLa"/>
    <property type="match status" value="1"/>
</dbReference>
<dbReference type="PROSITE" id="PS50994">
    <property type="entry name" value="INTEGRASE"/>
    <property type="match status" value="1"/>
</dbReference>
<dbReference type="Gene3D" id="3.30.420.10">
    <property type="entry name" value="Ribonuclease H-like superfamily/Ribonuclease H"/>
    <property type="match status" value="1"/>
</dbReference>
<dbReference type="PROSITE" id="PS50068">
    <property type="entry name" value="LDLRA_2"/>
    <property type="match status" value="1"/>
</dbReference>
<dbReference type="SMART" id="SM00192">
    <property type="entry name" value="LDLa"/>
    <property type="match status" value="1"/>
</dbReference>
<dbReference type="GO" id="GO:0003676">
    <property type="term" value="F:nucleic acid binding"/>
    <property type="evidence" value="ECO:0007669"/>
    <property type="project" value="InterPro"/>
</dbReference>
<evidence type="ECO:0000313" key="4">
    <source>
        <dbReference type="EMBL" id="CAC5370008.1"/>
    </source>
</evidence>
<dbReference type="GO" id="GO:0015074">
    <property type="term" value="P:DNA integration"/>
    <property type="evidence" value="ECO:0007669"/>
    <property type="project" value="InterPro"/>
</dbReference>
<evidence type="ECO:0000256" key="2">
    <source>
        <dbReference type="PROSITE-ProRule" id="PRU00124"/>
    </source>
</evidence>
<dbReference type="PANTHER" id="PTHR37984:SF7">
    <property type="entry name" value="INTEGRASE CATALYTIC DOMAIN-CONTAINING PROTEIN"/>
    <property type="match status" value="1"/>
</dbReference>
<proteinExistence type="predicted"/>
<sequence length="337" mass="39363">MSRFGYIDRLIRDSGPQFACRIFAQFAKEYGFVHTTTSPHYPQANGQAERFVQTVKNLIKKNKDPYKAMLDYRNTPLDEIEQSPAQLHIGRRLKSSLPTSAPLLKPTFVNEQKVKKLCNKRQQTQEYYFNKHSGKPLRELKDNETVMIQHNNQLTPGKVVRKHETPRSYIVETLGGTRLRRNRKHLKTTKATFQPEIEIEHHLDVNTPQQEIRNDHITENFKQSTEVNKPVQNQETQIERKSVEPTCSTRSGRSVKVPIKYNDYVWRPCSGWQVHCADQIQCIYNWEQCDGETVHCRDGSDEQEDICKNHTRASTDLKCANDLQCFSYFYLCNGRRD</sequence>
<reference evidence="4 5" key="1">
    <citation type="submission" date="2020-06" db="EMBL/GenBank/DDBJ databases">
        <authorList>
            <person name="Li R."/>
            <person name="Bekaert M."/>
        </authorList>
    </citation>
    <scope>NUCLEOTIDE SEQUENCE [LARGE SCALE GENOMIC DNA]</scope>
    <source>
        <strain evidence="5">wild</strain>
    </source>
</reference>
<dbReference type="OrthoDB" id="6149201at2759"/>